<name>A0A3Q8BKG6_9CONI</name>
<dbReference type="GO" id="GO:0005737">
    <property type="term" value="C:cytoplasm"/>
    <property type="evidence" value="ECO:0007669"/>
    <property type="project" value="UniProtKB-SubCell"/>
</dbReference>
<dbReference type="EMBL" id="KY249825">
    <property type="protein sequence ID" value="ATB19599.1"/>
    <property type="molecule type" value="mRNA"/>
</dbReference>
<reference evidence="16" key="1">
    <citation type="submission" date="2016-11" db="EMBL/GenBank/DDBJ databases">
        <title>Cupressaceae transcriptome phylogeny.</title>
        <authorList>
            <person name="Mao K."/>
            <person name="Ruhsam M."/>
        </authorList>
    </citation>
    <scope>NUCLEOTIDE SEQUENCE</scope>
</reference>
<dbReference type="InterPro" id="IPR015174">
    <property type="entry name" value="MIF4G-like_typ-2"/>
</dbReference>
<protein>
    <recommendedName>
        <fullName evidence="4">Nuclear cap-binding protein subunit 1</fullName>
    </recommendedName>
    <alternativeName>
        <fullName evidence="11">80 kDa nuclear cap-binding protein</fullName>
    </alternativeName>
</protein>
<evidence type="ECO:0000256" key="6">
    <source>
        <dbReference type="ARBA" id="ARBA00022664"/>
    </source>
</evidence>
<evidence type="ECO:0000256" key="1">
    <source>
        <dbReference type="ARBA" id="ARBA00004123"/>
    </source>
</evidence>
<comment type="similarity">
    <text evidence="3">Belongs to the NCBP1 family.</text>
</comment>
<keyword evidence="13" id="KW-0175">Coiled coil</keyword>
<dbReference type="InterPro" id="IPR003890">
    <property type="entry name" value="MIF4G-like_typ-3"/>
</dbReference>
<comment type="subcellular location">
    <subcellularLocation>
        <location evidence="2">Cytoplasm</location>
    </subcellularLocation>
    <subcellularLocation>
        <location evidence="1">Nucleus</location>
    </subcellularLocation>
</comment>
<dbReference type="AlphaFoldDB" id="A0A3Q8BKG6"/>
<keyword evidence="6" id="KW-0507">mRNA processing</keyword>
<dbReference type="FunFam" id="1.25.40.180:FF:000040">
    <property type="entry name" value="Nuclear cap-binding protein subunit 1"/>
    <property type="match status" value="1"/>
</dbReference>
<dbReference type="GO" id="GO:0005846">
    <property type="term" value="C:nuclear cap binding complex"/>
    <property type="evidence" value="ECO:0007669"/>
    <property type="project" value="InterPro"/>
</dbReference>
<evidence type="ECO:0000256" key="14">
    <source>
        <dbReference type="SAM" id="MobiDB-lite"/>
    </source>
</evidence>
<evidence type="ECO:0000256" key="7">
    <source>
        <dbReference type="ARBA" id="ARBA00023042"/>
    </source>
</evidence>
<dbReference type="GO" id="GO:0005634">
    <property type="term" value="C:nucleus"/>
    <property type="evidence" value="ECO:0007669"/>
    <property type="project" value="UniProtKB-SubCell"/>
</dbReference>
<evidence type="ECO:0000256" key="2">
    <source>
        <dbReference type="ARBA" id="ARBA00004496"/>
    </source>
</evidence>
<dbReference type="GO" id="GO:0008380">
    <property type="term" value="P:RNA splicing"/>
    <property type="evidence" value="ECO:0007669"/>
    <property type="project" value="UniProtKB-KW"/>
</dbReference>
<dbReference type="GO" id="GO:0003729">
    <property type="term" value="F:mRNA binding"/>
    <property type="evidence" value="ECO:0007669"/>
    <property type="project" value="TreeGrafter"/>
</dbReference>
<keyword evidence="5" id="KW-0963">Cytoplasm</keyword>
<feature type="compositionally biased region" description="Acidic residues" evidence="14">
    <location>
        <begin position="768"/>
        <end position="779"/>
    </location>
</feature>
<dbReference type="GO" id="GO:0000339">
    <property type="term" value="F:RNA cap binding"/>
    <property type="evidence" value="ECO:0007669"/>
    <property type="project" value="InterPro"/>
</dbReference>
<evidence type="ECO:0000256" key="9">
    <source>
        <dbReference type="ARBA" id="ARBA00023187"/>
    </source>
</evidence>
<accession>A0A3Q8BKG6</accession>
<organism evidence="16">
    <name type="scientific">Juniperus convallium var. microsperma</name>
    <dbReference type="NCBI Taxonomy" id="2773310"/>
    <lineage>
        <taxon>Eukaryota</taxon>
        <taxon>Viridiplantae</taxon>
        <taxon>Streptophyta</taxon>
        <taxon>Embryophyta</taxon>
        <taxon>Tracheophyta</taxon>
        <taxon>Spermatophyta</taxon>
        <taxon>Pinopsida</taxon>
        <taxon>Pinidae</taxon>
        <taxon>Conifers II</taxon>
        <taxon>Cupressales</taxon>
        <taxon>Cupressaceae</taxon>
        <taxon>Juniperus</taxon>
    </lineage>
</organism>
<keyword evidence="9" id="KW-0508">mRNA splicing</keyword>
<dbReference type="PANTHER" id="PTHR12412">
    <property type="entry name" value="CAP BINDING PROTEIN"/>
    <property type="match status" value="1"/>
</dbReference>
<dbReference type="GO" id="GO:0006370">
    <property type="term" value="P:7-methylguanosine mRNA capping"/>
    <property type="evidence" value="ECO:0007669"/>
    <property type="project" value="UniProtKB-KW"/>
</dbReference>
<dbReference type="InterPro" id="IPR015172">
    <property type="entry name" value="MIF4G-like_typ-1"/>
</dbReference>
<dbReference type="Pfam" id="PF09088">
    <property type="entry name" value="MIF4G_like"/>
    <property type="match status" value="1"/>
</dbReference>
<evidence type="ECO:0000256" key="11">
    <source>
        <dbReference type="ARBA" id="ARBA00030965"/>
    </source>
</evidence>
<comment type="subunit">
    <text evidence="12">Component of the nuclear cap-binding complex (CBC), a heterodimer composed of ABH1/CBP80 and CBP20 that interacts with m7GpppG-capped RNA.</text>
</comment>
<evidence type="ECO:0000256" key="12">
    <source>
        <dbReference type="ARBA" id="ARBA00063743"/>
    </source>
</evidence>
<dbReference type="Gene3D" id="1.25.40.180">
    <property type="match status" value="3"/>
</dbReference>
<dbReference type="SUPFAM" id="SSF48371">
    <property type="entry name" value="ARM repeat"/>
    <property type="match status" value="3"/>
</dbReference>
<dbReference type="FunFam" id="1.25.40.180:FF:000029">
    <property type="entry name" value="Nuclear cap-binding protein"/>
    <property type="match status" value="1"/>
</dbReference>
<dbReference type="GO" id="GO:0031047">
    <property type="term" value="P:regulatory ncRNA-mediated gene silencing"/>
    <property type="evidence" value="ECO:0007669"/>
    <property type="project" value="UniProtKB-KW"/>
</dbReference>
<evidence type="ECO:0000256" key="3">
    <source>
        <dbReference type="ARBA" id="ARBA00007413"/>
    </source>
</evidence>
<dbReference type="InterPro" id="IPR016024">
    <property type="entry name" value="ARM-type_fold"/>
</dbReference>
<sequence length="852" mass="97262">MVVLLGDKCAEYGGQVDVEAHIETCSGILWRELEHSGDEILQLVIQCAEELPHKSTLYATLVGLLNLEDEEFGRKVVDTSHAKLQDALDSENCNKIRILMRFITVLMCSNVIPPSSVIEVFETLLSSATTTVDEERGNLAWQARADFYIFCILGCLPWGGLELAERVPDDLDRVMTEIEAYLSIRKHIFEPAFLPFETPADDNKDGGQDFLEDLWERIKLLCEDGWKVDSVPRPHLAFESRLVTGKSYEFRPVTCPEQPDQPSPSSDVMIGRQRHEAELKYPQRIQRLHIFPVSRTEENMKPIDRFVVEEYLLDIMLYLNGCRKQCAAYMASLPVTFRYEYLMAETIFSQLLLLPNPPFKGCYYALVIIDLCKALPGAFPMVVAGAVRSLFDRVNDLDLECQTRLILWLSQHLSNFQFIWQWEEWLHVLDLPRWSPQRVFVQEVLQREVRLSYWEKIMQSIQKAPGLEELLPPKDGSCFKYADQKGDQSEGVEFALSKELNNLVKDKKTSREILSWVEENIIAVHGHNVSINVVVQTLLHIGSKSFSHLFTVLERYGNIISKLGSGQSNEILVIEETSKIFQNNTQMAAIAIDRMMVYRIVSNLSIVTWVFSPSNVEQFHTSDRPWEILRNALDKTYNRISDLRKGVISVEKSVQKAIEAKAKAQADLDSAEALLEAAESEELQGQMAVKLKRLKAAVDRTKQEESSEQESLEAKDALLSRALSENEVLFITLYRCFSDALMKHLSGDLTEKQEDVLGTDQREQMSIDSEEPSAMDADDEERRNQRFSKSNGLHSQAEQQWCRCTLGQLRALTRKYATEIWPHIDKIDAEVFTGDIHPSIVKAVYSALRRPV</sequence>
<evidence type="ECO:0000256" key="13">
    <source>
        <dbReference type="SAM" id="Coils"/>
    </source>
</evidence>
<keyword evidence="7" id="KW-0506">mRNA capping</keyword>
<dbReference type="GO" id="GO:0000184">
    <property type="term" value="P:nuclear-transcribed mRNA catabolic process, nonsense-mediated decay"/>
    <property type="evidence" value="ECO:0007669"/>
    <property type="project" value="TreeGrafter"/>
</dbReference>
<feature type="coiled-coil region" evidence="13">
    <location>
        <begin position="654"/>
        <end position="711"/>
    </location>
</feature>
<dbReference type="Pfam" id="PF09090">
    <property type="entry name" value="MIF4G_like_2"/>
    <property type="match status" value="1"/>
</dbReference>
<evidence type="ECO:0000259" key="15">
    <source>
        <dbReference type="SMART" id="SM00543"/>
    </source>
</evidence>
<evidence type="ECO:0000256" key="8">
    <source>
        <dbReference type="ARBA" id="ARBA00023158"/>
    </source>
</evidence>
<dbReference type="InterPro" id="IPR027159">
    <property type="entry name" value="CBP80"/>
</dbReference>
<dbReference type="SMART" id="SM00543">
    <property type="entry name" value="MIF4G"/>
    <property type="match status" value="1"/>
</dbReference>
<evidence type="ECO:0000256" key="10">
    <source>
        <dbReference type="ARBA" id="ARBA00023242"/>
    </source>
</evidence>
<dbReference type="Pfam" id="PF02854">
    <property type="entry name" value="MIF4G"/>
    <property type="match status" value="1"/>
</dbReference>
<keyword evidence="10" id="KW-0539">Nucleus</keyword>
<keyword evidence="8" id="KW-0943">RNA-mediated gene silencing</keyword>
<dbReference type="GO" id="GO:0006406">
    <property type="term" value="P:mRNA export from nucleus"/>
    <property type="evidence" value="ECO:0007669"/>
    <property type="project" value="InterPro"/>
</dbReference>
<evidence type="ECO:0000256" key="4">
    <source>
        <dbReference type="ARBA" id="ARBA00019879"/>
    </source>
</evidence>
<feature type="region of interest" description="Disordered" evidence="14">
    <location>
        <begin position="752"/>
        <end position="792"/>
    </location>
</feature>
<dbReference type="PANTHER" id="PTHR12412:SF2">
    <property type="entry name" value="NUCLEAR CAP-BINDING PROTEIN SUBUNIT 1"/>
    <property type="match status" value="1"/>
</dbReference>
<feature type="compositionally biased region" description="Basic and acidic residues" evidence="14">
    <location>
        <begin position="752"/>
        <end position="765"/>
    </location>
</feature>
<proteinExistence type="evidence at transcript level"/>
<feature type="domain" description="MIF4G" evidence="15">
    <location>
        <begin position="2"/>
        <end position="222"/>
    </location>
</feature>
<evidence type="ECO:0000313" key="16">
    <source>
        <dbReference type="EMBL" id="ATB19599.1"/>
    </source>
</evidence>
<evidence type="ECO:0000256" key="5">
    <source>
        <dbReference type="ARBA" id="ARBA00022490"/>
    </source>
</evidence>